<comment type="caution">
    <text evidence="1">The sequence shown here is derived from an EMBL/GenBank/DDBJ whole genome shotgun (WGS) entry which is preliminary data.</text>
</comment>
<dbReference type="EMBL" id="AEEI01000034">
    <property type="protein sequence ID" value="EFM02028.1"/>
    <property type="molecule type" value="Genomic_DNA"/>
</dbReference>
<name>E0NS65_9BACT</name>
<keyword evidence="2" id="KW-1185">Reference proteome</keyword>
<sequence length="47" mass="5341">MLFTFAASLQAACWRFSLLQRACKRLVGGGDFVLDKQNRQLCVDFCL</sequence>
<organism evidence="1 2">
    <name type="scientific">Hoylesella marshii DSM 16973 = JCM 13450</name>
    <dbReference type="NCBI Taxonomy" id="862515"/>
    <lineage>
        <taxon>Bacteria</taxon>
        <taxon>Pseudomonadati</taxon>
        <taxon>Bacteroidota</taxon>
        <taxon>Bacteroidia</taxon>
        <taxon>Bacteroidales</taxon>
        <taxon>Prevotellaceae</taxon>
        <taxon>Hoylesella</taxon>
    </lineage>
</organism>
<evidence type="ECO:0000313" key="1">
    <source>
        <dbReference type="EMBL" id="EFM02028.1"/>
    </source>
</evidence>
<dbReference type="BioCyc" id="PMAR862515-HMP:GMOO-1032-MONOMER"/>
<dbReference type="HOGENOM" id="CLU_3171632_0_0_10"/>
<reference evidence="1" key="1">
    <citation type="submission" date="2010-07" db="EMBL/GenBank/DDBJ databases">
        <authorList>
            <person name="Muzny D."/>
            <person name="Qin X."/>
            <person name="Deng J."/>
            <person name="Jiang H."/>
            <person name="Liu Y."/>
            <person name="Qu J."/>
            <person name="Song X.-Z."/>
            <person name="Zhang L."/>
            <person name="Thornton R."/>
            <person name="Coyle M."/>
            <person name="Francisco L."/>
            <person name="Jackson L."/>
            <person name="Javaid M."/>
            <person name="Korchina V."/>
            <person name="Kovar C."/>
            <person name="Mata R."/>
            <person name="Mathew T."/>
            <person name="Ngo R."/>
            <person name="Nguyen L."/>
            <person name="Nguyen N."/>
            <person name="Okwuonu G."/>
            <person name="Ongeri F."/>
            <person name="Pham C."/>
            <person name="Simmons D."/>
            <person name="Wilczek-Boney K."/>
            <person name="Hale W."/>
            <person name="Jakkamsetti A."/>
            <person name="Pham P."/>
            <person name="Ruth R."/>
            <person name="San Lucas F."/>
            <person name="Warren J."/>
            <person name="Zhang J."/>
            <person name="Zhao Z."/>
            <person name="Zhou C."/>
            <person name="Zhu D."/>
            <person name="Lee S."/>
            <person name="Bess C."/>
            <person name="Blankenburg K."/>
            <person name="Forbes L."/>
            <person name="Fu Q."/>
            <person name="Gubbala S."/>
            <person name="Hirani K."/>
            <person name="Jayaseelan J.C."/>
            <person name="Lara F."/>
            <person name="Munidasa M."/>
            <person name="Palculict T."/>
            <person name="Patil S."/>
            <person name="Pu L.-L."/>
            <person name="Saada N."/>
            <person name="Tang L."/>
            <person name="Weissenberger G."/>
            <person name="Zhu Y."/>
            <person name="Hemphill L."/>
            <person name="Shang Y."/>
            <person name="Youmans B."/>
            <person name="Ayvaz T."/>
            <person name="Ross M."/>
            <person name="Santibanez J."/>
            <person name="Aqrawi P."/>
            <person name="Gross S."/>
            <person name="Joshi V."/>
            <person name="Fowler G."/>
            <person name="Nazareth L."/>
            <person name="Reid J."/>
            <person name="Worley K."/>
            <person name="Petrosino J."/>
            <person name="Highlander S."/>
            <person name="Gibbs R."/>
        </authorList>
    </citation>
    <scope>NUCLEOTIDE SEQUENCE [LARGE SCALE GENOMIC DNA]</scope>
    <source>
        <strain evidence="1">DSM 16973</strain>
    </source>
</reference>
<dbReference type="AlphaFoldDB" id="E0NS65"/>
<gene>
    <name evidence="1" type="ORF">HMPREF0658_1016</name>
</gene>
<accession>E0NS65</accession>
<proteinExistence type="predicted"/>
<evidence type="ECO:0000313" key="2">
    <source>
        <dbReference type="Proteomes" id="UP000004394"/>
    </source>
</evidence>
<protein>
    <submittedName>
        <fullName evidence="1">Uncharacterized protein</fullName>
    </submittedName>
</protein>
<dbReference type="Proteomes" id="UP000004394">
    <property type="component" value="Unassembled WGS sequence"/>
</dbReference>